<dbReference type="InterPro" id="IPR006876">
    <property type="entry name" value="LMBR1-like_membr_prot"/>
</dbReference>
<evidence type="ECO:0000256" key="5">
    <source>
        <dbReference type="ARBA" id="ARBA00023136"/>
    </source>
</evidence>
<dbReference type="Gene3D" id="2.40.10.10">
    <property type="entry name" value="Trypsin-like serine proteases"/>
    <property type="match status" value="2"/>
</dbReference>
<evidence type="ECO:0000256" key="1">
    <source>
        <dbReference type="ARBA" id="ARBA00004141"/>
    </source>
</evidence>
<dbReference type="InterPro" id="IPR009003">
    <property type="entry name" value="Peptidase_S1_PA"/>
</dbReference>
<feature type="compositionally biased region" description="Acidic residues" evidence="7">
    <location>
        <begin position="1359"/>
        <end position="1369"/>
    </location>
</feature>
<accession>A0A7J6D3T9</accession>
<keyword evidence="10" id="KW-1185">Reference proteome</keyword>
<reference evidence="9 10" key="1">
    <citation type="submission" date="2020-04" db="EMBL/GenBank/DDBJ databases">
        <title>Chromosome-level genome assembly of a cyprinid fish Onychostoma macrolepis by integration of Nanopore Sequencing, Bionano and Hi-C technology.</title>
        <authorList>
            <person name="Wang D."/>
        </authorList>
    </citation>
    <scope>NUCLEOTIDE SEQUENCE [LARGE SCALE GENOMIC DNA]</scope>
    <source>
        <strain evidence="9">SWU-2019</strain>
        <tissue evidence="9">Muscle</tissue>
    </source>
</reference>
<keyword evidence="3 8" id="KW-0812">Transmembrane</keyword>
<evidence type="ECO:0000313" key="9">
    <source>
        <dbReference type="EMBL" id="KAF4113857.1"/>
    </source>
</evidence>
<evidence type="ECO:0000313" key="10">
    <source>
        <dbReference type="Proteomes" id="UP000579812"/>
    </source>
</evidence>
<dbReference type="PANTHER" id="PTHR21355">
    <property type="entry name" value="G-PROTEIN COUPLED RECEPTOR-ASSOCIATED PROTEIN LMBRD2"/>
    <property type="match status" value="1"/>
</dbReference>
<dbReference type="InterPro" id="IPR043504">
    <property type="entry name" value="Peptidase_S1_PA_chymotrypsin"/>
</dbReference>
<feature type="transmembrane region" description="Helical" evidence="8">
    <location>
        <begin position="155"/>
        <end position="174"/>
    </location>
</feature>
<organism evidence="9 10">
    <name type="scientific">Onychostoma macrolepis</name>
    <dbReference type="NCBI Taxonomy" id="369639"/>
    <lineage>
        <taxon>Eukaryota</taxon>
        <taxon>Metazoa</taxon>
        <taxon>Chordata</taxon>
        <taxon>Craniata</taxon>
        <taxon>Vertebrata</taxon>
        <taxon>Euteleostomi</taxon>
        <taxon>Actinopterygii</taxon>
        <taxon>Neopterygii</taxon>
        <taxon>Teleostei</taxon>
        <taxon>Ostariophysi</taxon>
        <taxon>Cypriniformes</taxon>
        <taxon>Cyprinidae</taxon>
        <taxon>Acrossocheilinae</taxon>
        <taxon>Onychostoma</taxon>
    </lineage>
</organism>
<gene>
    <name evidence="9" type="ORF">G5714_006402</name>
</gene>
<feature type="transmembrane region" description="Helical" evidence="8">
    <location>
        <begin position="186"/>
        <end position="210"/>
    </location>
</feature>
<dbReference type="Proteomes" id="UP000579812">
    <property type="component" value="Unassembled WGS sequence"/>
</dbReference>
<sequence length="1369" mass="157562">MSGVALALEVVVVFFLALFLLHRYGDFRKQHRMVLFATLLAWFLCFLIVFILPLDVSTTIYNQCKIDNQVHQAASKTFSRDNSSNTSVFPTQRVVKACHKPWSYIPDGILPVFWRVVYWTSQSLTWLLIPFMQSYARSGGFSISGKTKTALIENAIYYGTYLLIFCSLLIYVAVTPKWHLTWSDLRTIGITAANTWGLFLLVLLLGYGLVEIPRSYWRASCHGQLLAKTYFKAAKLMTEKADAEENLEDVMEDVRTVNEKIKYNHPLRKCIDTILKKCPAEYQEKMGRNMDDYEDFDDKGNPYPSKKSLVKLHKQVIYAVQRHNRTQVQWQILLDEAFHLEDVAKNETSSTHQFVHSFPSAEPPGWVSKYLYTPTVEWYWECVFRRWCYRVLAVVLCVFSAAVVWSECTFFSTQPVLSLFAVFIQLAERDYNYVYIEMACFVTIFFLCYCVYSTVFRIRVFNYYYLAPHHQTDAYSLQFSGMLFCRLTPPLCLNFLGVIHMDSTISHQKRQPTAYNSIMGSMQVLSFIANGFYIYYPMLIVLLCIATYFSLGTRCLNLLGFQQFMGENDLTSDLVDEGRELIRRERRNGREPRMVRADGEYGGRSRSAYSELKETDSSGTDTGRAQSRRDRSDKAELLQDVEPLDFTGEEQLEADNRRYAGGHYLSTSASRARIFDDAYIFTHIRNTELPTSLLIITMKKMSNNSILKYFEKRQPDSDTTRVSQTAENAQERHHTSKKNEKGLGNNDRNPLKERTNSFCKEEVRERQSKSHLQQSAEGQSNTFNFCYKSETHAVVCNTSKTVLDALNTNKNFREFKKDNMEKEIVIQRREGAVPRAAVKTDFPCCLIERDELLDITFIKKGGNVPSKKKTTERLSFSNEPENFVIFYIKTKGGKKVKRLMKNNELRMKVDDVCVYASKKDKLTAALRRDGRFTNAIFDKHCVLSEFGSKTIHDMSRTVEHLDGKHFEIIVRRDKKQPDSQDDVLSDVSAEMNEASAADLKGNVDPNQHPINTEQEETQKRNTMKSTNHSTDSPKIIPDSEEILGILRNQFKDLLETLKQRENLKKNSMFQKFFRAEYDKSVQSFSEVYKIKRLMRLCDSVCQIRVEGSARGTGFLLFGRFVLTNAHVVRDFLESPDKLSSTKYLEAAFDFERLDSKVKLVPVRKRLAAYCFITDVNKRRLDFALLELDEVDEITGRPGLLSRYICGSPPNRGGICIVGHPDGGIKKVDPCLIVEDLQEAEYKHKSENVHFIQMITKRSLEDKWAVYKNQINYNSCFFHGSSGSPVFDEDCYLIGVHTGGYVYPGERGKTRSVVEYAYSMQPILDMIRAQAKIKGLHDVVNILEAHSNKSDESGTTEQENQTDCEMEVSY</sequence>
<evidence type="ECO:0000256" key="3">
    <source>
        <dbReference type="ARBA" id="ARBA00022692"/>
    </source>
</evidence>
<dbReference type="Pfam" id="PF13365">
    <property type="entry name" value="Trypsin_2"/>
    <property type="match status" value="1"/>
</dbReference>
<evidence type="ECO:0000256" key="2">
    <source>
        <dbReference type="ARBA" id="ARBA00010487"/>
    </source>
</evidence>
<evidence type="ECO:0000256" key="4">
    <source>
        <dbReference type="ARBA" id="ARBA00022989"/>
    </source>
</evidence>
<keyword evidence="4 8" id="KW-1133">Transmembrane helix</keyword>
<comment type="similarity">
    <text evidence="2">Belongs to the LIMR family.</text>
</comment>
<feature type="compositionally biased region" description="Basic and acidic residues" evidence="7">
    <location>
        <begin position="585"/>
        <end position="603"/>
    </location>
</feature>
<comment type="caution">
    <text evidence="9">The sequence shown here is derived from an EMBL/GenBank/DDBJ whole genome shotgun (WGS) entry which is preliminary data.</text>
</comment>
<dbReference type="PANTHER" id="PTHR21355:SF0">
    <property type="entry name" value="G-PROTEIN COUPLED RECEPTOR-ASSOCIATED PROTEIN LMBRD2"/>
    <property type="match status" value="1"/>
</dbReference>
<feature type="transmembrane region" description="Helical" evidence="8">
    <location>
        <begin position="434"/>
        <end position="455"/>
    </location>
</feature>
<dbReference type="Pfam" id="PF04791">
    <property type="entry name" value="LMBR1"/>
    <property type="match status" value="1"/>
</dbReference>
<evidence type="ECO:0000256" key="8">
    <source>
        <dbReference type="SAM" id="Phobius"/>
    </source>
</evidence>
<evidence type="ECO:0008006" key="11">
    <source>
        <dbReference type="Google" id="ProtNLM"/>
    </source>
</evidence>
<feature type="region of interest" description="Disordered" evidence="7">
    <location>
        <begin position="585"/>
        <end position="649"/>
    </location>
</feature>
<evidence type="ECO:0000256" key="6">
    <source>
        <dbReference type="SAM" id="Coils"/>
    </source>
</evidence>
<feature type="compositionally biased region" description="Basic and acidic residues" evidence="7">
    <location>
        <begin position="729"/>
        <end position="741"/>
    </location>
</feature>
<feature type="region of interest" description="Disordered" evidence="7">
    <location>
        <begin position="1346"/>
        <end position="1369"/>
    </location>
</feature>
<feature type="transmembrane region" description="Helical" evidence="8">
    <location>
        <begin position="34"/>
        <end position="52"/>
    </location>
</feature>
<feature type="transmembrane region" description="Helical" evidence="8">
    <location>
        <begin position="532"/>
        <end position="551"/>
    </location>
</feature>
<name>A0A7J6D3T9_9TELE</name>
<dbReference type="GO" id="GO:0071875">
    <property type="term" value="P:adrenergic receptor signaling pathway"/>
    <property type="evidence" value="ECO:0007669"/>
    <property type="project" value="TreeGrafter"/>
</dbReference>
<keyword evidence="5 8" id="KW-0472">Membrane</keyword>
<dbReference type="EMBL" id="JAAMOB010000005">
    <property type="protein sequence ID" value="KAF4113857.1"/>
    <property type="molecule type" value="Genomic_DNA"/>
</dbReference>
<proteinExistence type="inferred from homology"/>
<dbReference type="SUPFAM" id="SSF50494">
    <property type="entry name" value="Trypsin-like serine proteases"/>
    <property type="match status" value="1"/>
</dbReference>
<comment type="subcellular location">
    <subcellularLocation>
        <location evidence="1">Membrane</location>
        <topology evidence="1">Multi-pass membrane protein</topology>
    </subcellularLocation>
</comment>
<feature type="transmembrane region" description="Helical" evidence="8">
    <location>
        <begin position="116"/>
        <end position="135"/>
    </location>
</feature>
<evidence type="ECO:0000256" key="7">
    <source>
        <dbReference type="SAM" id="MobiDB-lite"/>
    </source>
</evidence>
<protein>
    <recommendedName>
        <fullName evidence="11">LMBR1 domain-containing protein 2</fullName>
    </recommendedName>
</protein>
<feature type="region of interest" description="Disordered" evidence="7">
    <location>
        <begin position="996"/>
        <end position="1034"/>
    </location>
</feature>
<feature type="compositionally biased region" description="Basic and acidic residues" evidence="7">
    <location>
        <begin position="627"/>
        <end position="637"/>
    </location>
</feature>
<feature type="transmembrane region" description="Helical" evidence="8">
    <location>
        <begin position="387"/>
        <end position="405"/>
    </location>
</feature>
<feature type="region of interest" description="Disordered" evidence="7">
    <location>
        <begin position="712"/>
        <end position="753"/>
    </location>
</feature>
<keyword evidence="6" id="KW-0175">Coiled coil</keyword>
<dbReference type="InterPro" id="IPR051584">
    <property type="entry name" value="GPCR-associated_LMBR1"/>
</dbReference>
<feature type="compositionally biased region" description="Polar residues" evidence="7">
    <location>
        <begin position="1023"/>
        <end position="1032"/>
    </location>
</feature>
<feature type="transmembrane region" description="Helical" evidence="8">
    <location>
        <begin position="6"/>
        <end position="22"/>
    </location>
</feature>
<feature type="coiled-coil region" evidence="6">
    <location>
        <begin position="233"/>
        <end position="260"/>
    </location>
</feature>
<dbReference type="GO" id="GO:0016020">
    <property type="term" value="C:membrane"/>
    <property type="evidence" value="ECO:0007669"/>
    <property type="project" value="UniProtKB-SubCell"/>
</dbReference>